<evidence type="ECO:0000313" key="2">
    <source>
        <dbReference type="EMBL" id="BBO54072.1"/>
    </source>
</evidence>
<keyword evidence="1" id="KW-0472">Membrane</keyword>
<proteinExistence type="predicted"/>
<keyword evidence="1" id="KW-0812">Transmembrane</keyword>
<evidence type="ECO:0000256" key="1">
    <source>
        <dbReference type="SAM" id="Phobius"/>
    </source>
</evidence>
<feature type="transmembrane region" description="Helical" evidence="1">
    <location>
        <begin position="150"/>
        <end position="170"/>
    </location>
</feature>
<accession>A0A5K7XX15</accession>
<reference evidence="2" key="1">
    <citation type="journal article" date="2020" name="Sci. Rep.">
        <title>A novel Asfarvirus-like virus identified as a potential cause of mass mortality of abalone.</title>
        <authorList>
            <person name="Matsuyama T."/>
            <person name="Takano T."/>
            <person name="Nishiki I."/>
            <person name="Fujiwara A."/>
            <person name="Kiryu I."/>
            <person name="Inada M."/>
            <person name="Sakai T."/>
            <person name="Terashima S."/>
            <person name="Matsuura Y."/>
            <person name="Isowa K."/>
            <person name="Nakayasu C."/>
        </authorList>
    </citation>
    <scope>NUCLEOTIDE SEQUENCE</scope>
</reference>
<dbReference type="EMBL" id="LC506465">
    <property type="protein sequence ID" value="BBO54072.1"/>
    <property type="molecule type" value="Genomic_DNA"/>
</dbReference>
<name>A0A5K7XX15_9VIRU</name>
<protein>
    <submittedName>
        <fullName evidence="2">E199L homolog protein</fullName>
    </submittedName>
</protein>
<keyword evidence="1" id="KW-1133">Transmembrane helix</keyword>
<sequence>MVKCNVPHSAFGEFDPGRFKNLQNTDPAALVAIKNSAAGRATEVDDLVIGNVCQGTGFCADPANAETYICGCVNSHVPLPHCSFGPCAGSSGAYIPKYLKNIKCPEKIVVCNSTIYDKSTGVGDVSAQQTLNCSGAADVKNITIETSASLVFGAIFIIVMIFLILKVIFFTESAPKPILKDTSETTFAI</sequence>
<organism evidence="2">
    <name type="scientific">Abalone asfa-like virus</name>
    <dbReference type="NCBI Taxonomy" id="2839893"/>
    <lineage>
        <taxon>Viruses</taxon>
        <taxon>Varidnaviria</taxon>
        <taxon>Bamfordvirae</taxon>
        <taxon>Nucleocytoviricota</taxon>
        <taxon>Pokkesviricetes</taxon>
        <taxon>Asfuvirales</taxon>
        <taxon>Asfarviridae</taxon>
    </lineage>
</organism>